<dbReference type="EMBL" id="JBBCAQ010000034">
    <property type="protein sequence ID" value="KAK7580653.1"/>
    <property type="molecule type" value="Genomic_DNA"/>
</dbReference>
<dbReference type="Proteomes" id="UP001367676">
    <property type="component" value="Unassembled WGS sequence"/>
</dbReference>
<organism evidence="2 3">
    <name type="scientific">Parthenolecanium corni</name>
    <dbReference type="NCBI Taxonomy" id="536013"/>
    <lineage>
        <taxon>Eukaryota</taxon>
        <taxon>Metazoa</taxon>
        <taxon>Ecdysozoa</taxon>
        <taxon>Arthropoda</taxon>
        <taxon>Hexapoda</taxon>
        <taxon>Insecta</taxon>
        <taxon>Pterygota</taxon>
        <taxon>Neoptera</taxon>
        <taxon>Paraneoptera</taxon>
        <taxon>Hemiptera</taxon>
        <taxon>Sternorrhyncha</taxon>
        <taxon>Coccoidea</taxon>
        <taxon>Coccidae</taxon>
        <taxon>Parthenolecanium</taxon>
    </lineage>
</organism>
<sequence>MKLLDCCDVELFFSNFFSRTLATTTATSESRPRVDDAKVETLWSSVFSKSNDATRKGEHRATEKSERRESDERERERDKNVVDERKDRTKEKTKKASDECGETRRRCAQRRRNENRVARRAQPNSAEDGRTLTESVGQEPPTANLPPFYQSFRQLHSVCP</sequence>
<accession>A0AAN9TEZ9</accession>
<dbReference type="AlphaFoldDB" id="A0AAN9TEZ9"/>
<gene>
    <name evidence="2" type="ORF">V9T40_001282</name>
</gene>
<feature type="region of interest" description="Disordered" evidence="1">
    <location>
        <begin position="45"/>
        <end position="147"/>
    </location>
</feature>
<comment type="caution">
    <text evidence="2">The sequence shown here is derived from an EMBL/GenBank/DDBJ whole genome shotgun (WGS) entry which is preliminary data.</text>
</comment>
<reference evidence="2 3" key="1">
    <citation type="submission" date="2024-03" db="EMBL/GenBank/DDBJ databases">
        <title>Adaptation during the transition from Ophiocordyceps entomopathogen to insect associate is accompanied by gene loss and intensified selection.</title>
        <authorList>
            <person name="Ward C.M."/>
            <person name="Onetto C.A."/>
            <person name="Borneman A.R."/>
        </authorList>
    </citation>
    <scope>NUCLEOTIDE SEQUENCE [LARGE SCALE GENOMIC DNA]</scope>
    <source>
        <strain evidence="2">AWRI1</strain>
        <tissue evidence="2">Single Adult Female</tissue>
    </source>
</reference>
<feature type="compositionally biased region" description="Basic and acidic residues" evidence="1">
    <location>
        <begin position="52"/>
        <end position="117"/>
    </location>
</feature>
<proteinExistence type="predicted"/>
<keyword evidence="3" id="KW-1185">Reference proteome</keyword>
<protein>
    <submittedName>
        <fullName evidence="2">Uncharacterized protein</fullName>
    </submittedName>
</protein>
<evidence type="ECO:0000313" key="2">
    <source>
        <dbReference type="EMBL" id="KAK7580653.1"/>
    </source>
</evidence>
<evidence type="ECO:0000256" key="1">
    <source>
        <dbReference type="SAM" id="MobiDB-lite"/>
    </source>
</evidence>
<name>A0AAN9TEZ9_9HEMI</name>
<evidence type="ECO:0000313" key="3">
    <source>
        <dbReference type="Proteomes" id="UP001367676"/>
    </source>
</evidence>